<reference evidence="2" key="1">
    <citation type="journal article" date="2022" name="Mol. Ecol. Resour.">
        <title>The genomes of chicory, endive, great burdock and yacon provide insights into Asteraceae palaeo-polyploidization history and plant inulin production.</title>
        <authorList>
            <person name="Fan W."/>
            <person name="Wang S."/>
            <person name="Wang H."/>
            <person name="Wang A."/>
            <person name="Jiang F."/>
            <person name="Liu H."/>
            <person name="Zhao H."/>
            <person name="Xu D."/>
            <person name="Zhang Y."/>
        </authorList>
    </citation>
    <scope>NUCLEOTIDE SEQUENCE [LARGE SCALE GENOMIC DNA]</scope>
    <source>
        <strain evidence="2">cv. Yunnan</strain>
    </source>
</reference>
<dbReference type="EMBL" id="CM042018">
    <property type="protein sequence ID" value="KAI3828586.1"/>
    <property type="molecule type" value="Genomic_DNA"/>
</dbReference>
<accession>A0ACB9K8E7</accession>
<sequence>MLDFLGPVIIFFLAFVILRKRVVLVAAPFRRQMYIDASFNLFLCHFILFMPFLYHMFLVLINTKVSISL</sequence>
<name>A0ACB9K8E7_9ASTR</name>
<gene>
    <name evidence="1" type="ORF">L1987_02690</name>
</gene>
<keyword evidence="2" id="KW-1185">Reference proteome</keyword>
<dbReference type="Proteomes" id="UP001056120">
    <property type="component" value="Linkage Group LG01"/>
</dbReference>
<evidence type="ECO:0000313" key="2">
    <source>
        <dbReference type="Proteomes" id="UP001056120"/>
    </source>
</evidence>
<organism evidence="1 2">
    <name type="scientific">Smallanthus sonchifolius</name>
    <dbReference type="NCBI Taxonomy" id="185202"/>
    <lineage>
        <taxon>Eukaryota</taxon>
        <taxon>Viridiplantae</taxon>
        <taxon>Streptophyta</taxon>
        <taxon>Embryophyta</taxon>
        <taxon>Tracheophyta</taxon>
        <taxon>Spermatophyta</taxon>
        <taxon>Magnoliopsida</taxon>
        <taxon>eudicotyledons</taxon>
        <taxon>Gunneridae</taxon>
        <taxon>Pentapetalae</taxon>
        <taxon>asterids</taxon>
        <taxon>campanulids</taxon>
        <taxon>Asterales</taxon>
        <taxon>Asteraceae</taxon>
        <taxon>Asteroideae</taxon>
        <taxon>Heliantheae alliance</taxon>
        <taxon>Millerieae</taxon>
        <taxon>Smallanthus</taxon>
    </lineage>
</organism>
<comment type="caution">
    <text evidence="1">The sequence shown here is derived from an EMBL/GenBank/DDBJ whole genome shotgun (WGS) entry which is preliminary data.</text>
</comment>
<reference evidence="1 2" key="2">
    <citation type="journal article" date="2022" name="Mol. Ecol. Resour.">
        <title>The genomes of chicory, endive, great burdock and yacon provide insights into Asteraceae paleo-polyploidization history and plant inulin production.</title>
        <authorList>
            <person name="Fan W."/>
            <person name="Wang S."/>
            <person name="Wang H."/>
            <person name="Wang A."/>
            <person name="Jiang F."/>
            <person name="Liu H."/>
            <person name="Zhao H."/>
            <person name="Xu D."/>
            <person name="Zhang Y."/>
        </authorList>
    </citation>
    <scope>NUCLEOTIDE SEQUENCE [LARGE SCALE GENOMIC DNA]</scope>
    <source>
        <strain evidence="2">cv. Yunnan</strain>
        <tissue evidence="1">Leaves</tissue>
    </source>
</reference>
<protein>
    <submittedName>
        <fullName evidence="1">Uncharacterized protein</fullName>
    </submittedName>
</protein>
<evidence type="ECO:0000313" key="1">
    <source>
        <dbReference type="EMBL" id="KAI3828586.1"/>
    </source>
</evidence>
<proteinExistence type="predicted"/>